<evidence type="ECO:0000313" key="1">
    <source>
        <dbReference type="EMBL" id="CAB4323165.1"/>
    </source>
</evidence>
<accession>A0A6J5YCI7</accession>
<dbReference type="EMBL" id="CAEMXZ010000030">
    <property type="protein sequence ID" value="CAB4323165.1"/>
    <property type="molecule type" value="Genomic_DNA"/>
</dbReference>
<protein>
    <submittedName>
        <fullName evidence="1">Unannotated protein</fullName>
    </submittedName>
</protein>
<gene>
    <name evidence="1" type="ORF">UFOPK1392_00915</name>
</gene>
<name>A0A6J5YCI7_9ZZZZ</name>
<organism evidence="1">
    <name type="scientific">freshwater metagenome</name>
    <dbReference type="NCBI Taxonomy" id="449393"/>
    <lineage>
        <taxon>unclassified sequences</taxon>
        <taxon>metagenomes</taxon>
        <taxon>ecological metagenomes</taxon>
    </lineage>
</organism>
<reference evidence="1" key="1">
    <citation type="submission" date="2020-05" db="EMBL/GenBank/DDBJ databases">
        <authorList>
            <person name="Chiriac C."/>
            <person name="Salcher M."/>
            <person name="Ghai R."/>
            <person name="Kavagutti S V."/>
        </authorList>
    </citation>
    <scope>NUCLEOTIDE SEQUENCE</scope>
</reference>
<dbReference type="AlphaFoldDB" id="A0A6J5YCI7"/>
<proteinExistence type="predicted"/>
<sequence length="333" mass="37373">MTIIPNTAPTRRPIDVIVVSPGDLTTGGPEALHQLVDSINRQGGSAAVLYWAPGDDWQVPELYAHYNVPVATMDEVRSARYVVLAEIHTHLRSKFKGPSVGIWWLSVDNFFERLPRARTPLGWRLLRPPGLGMHRYLARRRPKWYVGGADFHLTQSHYASKFLEASGMNSTFIGDYMNEFPKDDHHTKLGTVVTNGGRGHELRQRFEEVNPHVPVTPLIGLSKAEVARAMSEATVYIDFGHQPGRDRMPRESAIRDCVIFTHRAGAGANDIDMAIPAHYRFESNDDELRRIGNLVSEVLQDPEPALAAQLSYRQQILGERDAFDAAVADFFKL</sequence>